<feature type="non-terminal residue" evidence="2">
    <location>
        <position position="349"/>
    </location>
</feature>
<dbReference type="AlphaFoldDB" id="A0A9P6IPA8"/>
<feature type="compositionally biased region" description="Basic and acidic residues" evidence="1">
    <location>
        <begin position="144"/>
        <end position="170"/>
    </location>
</feature>
<feature type="compositionally biased region" description="Polar residues" evidence="1">
    <location>
        <begin position="65"/>
        <end position="74"/>
    </location>
</feature>
<evidence type="ECO:0000256" key="1">
    <source>
        <dbReference type="SAM" id="MobiDB-lite"/>
    </source>
</evidence>
<evidence type="ECO:0000313" key="3">
    <source>
        <dbReference type="Proteomes" id="UP000738359"/>
    </source>
</evidence>
<accession>A0A9P6IPA8</accession>
<feature type="region of interest" description="Disordered" evidence="1">
    <location>
        <begin position="138"/>
        <end position="170"/>
    </location>
</feature>
<dbReference type="OrthoDB" id="2435072at2759"/>
<reference evidence="2" key="1">
    <citation type="journal article" date="2020" name="Fungal Divers.">
        <title>Resolving the Mortierellaceae phylogeny through synthesis of multi-gene phylogenetics and phylogenomics.</title>
        <authorList>
            <person name="Vandepol N."/>
            <person name="Liber J."/>
            <person name="Desiro A."/>
            <person name="Na H."/>
            <person name="Kennedy M."/>
            <person name="Barry K."/>
            <person name="Grigoriev I.V."/>
            <person name="Miller A.N."/>
            <person name="O'Donnell K."/>
            <person name="Stajich J.E."/>
            <person name="Bonito G."/>
        </authorList>
    </citation>
    <scope>NUCLEOTIDE SEQUENCE</scope>
    <source>
        <strain evidence="2">CK1249</strain>
    </source>
</reference>
<keyword evidence="3" id="KW-1185">Reference proteome</keyword>
<dbReference type="Proteomes" id="UP000738359">
    <property type="component" value="Unassembled WGS sequence"/>
</dbReference>
<organism evidence="2 3">
    <name type="scientific">Mortierella alpina</name>
    <name type="common">Oleaginous fungus</name>
    <name type="synonym">Mortierella renispora</name>
    <dbReference type="NCBI Taxonomy" id="64518"/>
    <lineage>
        <taxon>Eukaryota</taxon>
        <taxon>Fungi</taxon>
        <taxon>Fungi incertae sedis</taxon>
        <taxon>Mucoromycota</taxon>
        <taxon>Mortierellomycotina</taxon>
        <taxon>Mortierellomycetes</taxon>
        <taxon>Mortierellales</taxon>
        <taxon>Mortierellaceae</taxon>
        <taxon>Mortierella</taxon>
    </lineage>
</organism>
<gene>
    <name evidence="2" type="ORF">BGZ70_005663</name>
</gene>
<feature type="region of interest" description="Disordered" evidence="1">
    <location>
        <begin position="62"/>
        <end position="112"/>
    </location>
</feature>
<evidence type="ECO:0000313" key="2">
    <source>
        <dbReference type="EMBL" id="KAF9943645.1"/>
    </source>
</evidence>
<comment type="caution">
    <text evidence="2">The sequence shown here is derived from an EMBL/GenBank/DDBJ whole genome shotgun (WGS) entry which is preliminary data.</text>
</comment>
<feature type="non-terminal residue" evidence="2">
    <location>
        <position position="1"/>
    </location>
</feature>
<name>A0A9P6IPA8_MORAP</name>
<protein>
    <submittedName>
        <fullName evidence="2">Uncharacterized protein</fullName>
    </submittedName>
</protein>
<sequence length="349" mass="37904">VTGPVLFSLYHNLINESLALERYLSTASRVVWKETQLQRQADTLRVLDDDLKARRTQLQLVKAQQRAQGDSVQHGTAKVVKPPHQPPVTPSSHSPVLPKPQAAMPVSPESESVFVPPSVNAASAPASVVAAIVPSSHGAAIEGSSHESEDHPPTELDHPHAEPRPSLARFEESRVQEVNRLDRNITEAKMMLAHSNRKQDKMFDKLIDQVQNLTTMVQQLSGVVDHLSKTHALGLAEQHNDSITIAEKIDTLAAKSNTTAEKIDTLNWKNNSTADKIDALTSKNTITAVRVDTVNAKSDITVAKIDTLSARTNTAVDKIDALNAKVRSLESVVKLQYASGPVATPKTPS</sequence>
<dbReference type="EMBL" id="JAAAHY010003019">
    <property type="protein sequence ID" value="KAF9943645.1"/>
    <property type="molecule type" value="Genomic_DNA"/>
</dbReference>
<proteinExistence type="predicted"/>